<organism evidence="2 3">
    <name type="scientific">Candidatus Mailhella merdigallinarum</name>
    <dbReference type="NCBI Taxonomy" id="2838658"/>
    <lineage>
        <taxon>Bacteria</taxon>
        <taxon>Pseudomonadati</taxon>
        <taxon>Thermodesulfobacteriota</taxon>
        <taxon>Desulfovibrionia</taxon>
        <taxon>Desulfovibrionales</taxon>
        <taxon>Desulfovibrionaceae</taxon>
        <taxon>Mailhella</taxon>
    </lineage>
</organism>
<protein>
    <submittedName>
        <fullName evidence="2">Uncharacterized protein</fullName>
    </submittedName>
</protein>
<proteinExistence type="predicted"/>
<gene>
    <name evidence="2" type="ORF">H9962_08075</name>
</gene>
<evidence type="ECO:0000313" key="2">
    <source>
        <dbReference type="EMBL" id="HJA09128.1"/>
    </source>
</evidence>
<dbReference type="AlphaFoldDB" id="A0A9D2HDA2"/>
<feature type="compositionally biased region" description="Basic and acidic residues" evidence="1">
    <location>
        <begin position="8"/>
        <end position="21"/>
    </location>
</feature>
<evidence type="ECO:0000256" key="1">
    <source>
        <dbReference type="SAM" id="MobiDB-lite"/>
    </source>
</evidence>
<dbReference type="Proteomes" id="UP000824225">
    <property type="component" value="Unassembled WGS sequence"/>
</dbReference>
<reference evidence="2" key="2">
    <citation type="submission" date="2021-04" db="EMBL/GenBank/DDBJ databases">
        <authorList>
            <person name="Gilroy R."/>
        </authorList>
    </citation>
    <scope>NUCLEOTIDE SEQUENCE</scope>
    <source>
        <strain evidence="2">CHK186-16707</strain>
    </source>
</reference>
<evidence type="ECO:0000313" key="3">
    <source>
        <dbReference type="Proteomes" id="UP000824225"/>
    </source>
</evidence>
<accession>A0A9D2HDA2</accession>
<comment type="caution">
    <text evidence="2">The sequence shown here is derived from an EMBL/GenBank/DDBJ whole genome shotgun (WGS) entry which is preliminary data.</text>
</comment>
<dbReference type="EMBL" id="DXAN01000026">
    <property type="protein sequence ID" value="HJA09128.1"/>
    <property type="molecule type" value="Genomic_DNA"/>
</dbReference>
<feature type="region of interest" description="Disordered" evidence="1">
    <location>
        <begin position="1"/>
        <end position="53"/>
    </location>
</feature>
<sequence>MVSLARAAKPDAERFAVENGKRSGGRGSGRPRRMGLKNTLFRQNDDSTAFEIG</sequence>
<reference evidence="2" key="1">
    <citation type="journal article" date="2021" name="PeerJ">
        <title>Extensive microbial diversity within the chicken gut microbiome revealed by metagenomics and culture.</title>
        <authorList>
            <person name="Gilroy R."/>
            <person name="Ravi A."/>
            <person name="Getino M."/>
            <person name="Pursley I."/>
            <person name="Horton D.L."/>
            <person name="Alikhan N.F."/>
            <person name="Baker D."/>
            <person name="Gharbi K."/>
            <person name="Hall N."/>
            <person name="Watson M."/>
            <person name="Adriaenssens E.M."/>
            <person name="Foster-Nyarko E."/>
            <person name="Jarju S."/>
            <person name="Secka A."/>
            <person name="Antonio M."/>
            <person name="Oren A."/>
            <person name="Chaudhuri R.R."/>
            <person name="La Ragione R."/>
            <person name="Hildebrand F."/>
            <person name="Pallen M.J."/>
        </authorList>
    </citation>
    <scope>NUCLEOTIDE SEQUENCE</scope>
    <source>
        <strain evidence="2">CHK186-16707</strain>
    </source>
</reference>
<name>A0A9D2HDA2_9BACT</name>